<evidence type="ECO:0000313" key="3">
    <source>
        <dbReference type="Proteomes" id="UP000692954"/>
    </source>
</evidence>
<dbReference type="Proteomes" id="UP000692954">
    <property type="component" value="Unassembled WGS sequence"/>
</dbReference>
<dbReference type="AlphaFoldDB" id="A0A8S1LCD6"/>
<organism evidence="2 3">
    <name type="scientific">Paramecium sonneborni</name>
    <dbReference type="NCBI Taxonomy" id="65129"/>
    <lineage>
        <taxon>Eukaryota</taxon>
        <taxon>Sar</taxon>
        <taxon>Alveolata</taxon>
        <taxon>Ciliophora</taxon>
        <taxon>Intramacronucleata</taxon>
        <taxon>Oligohymenophorea</taxon>
        <taxon>Peniculida</taxon>
        <taxon>Parameciidae</taxon>
        <taxon>Paramecium</taxon>
    </lineage>
</organism>
<dbReference type="EMBL" id="CAJJDN010000019">
    <property type="protein sequence ID" value="CAD8064659.1"/>
    <property type="molecule type" value="Genomic_DNA"/>
</dbReference>
<keyword evidence="3" id="KW-1185">Reference proteome</keyword>
<feature type="transmembrane region" description="Helical" evidence="1">
    <location>
        <begin position="29"/>
        <end position="50"/>
    </location>
</feature>
<feature type="transmembrane region" description="Helical" evidence="1">
    <location>
        <begin position="269"/>
        <end position="289"/>
    </location>
</feature>
<gene>
    <name evidence="2" type="ORF">PSON_ATCC_30995.1.T0190227</name>
</gene>
<name>A0A8S1LCD6_9CILI</name>
<keyword evidence="1" id="KW-0812">Transmembrane</keyword>
<comment type="caution">
    <text evidence="2">The sequence shown here is derived from an EMBL/GenBank/DDBJ whole genome shotgun (WGS) entry which is preliminary data.</text>
</comment>
<feature type="transmembrane region" description="Helical" evidence="1">
    <location>
        <begin position="193"/>
        <end position="215"/>
    </location>
</feature>
<evidence type="ECO:0008006" key="4">
    <source>
        <dbReference type="Google" id="ProtNLM"/>
    </source>
</evidence>
<keyword evidence="1" id="KW-1133">Transmembrane helix</keyword>
<keyword evidence="1" id="KW-0472">Membrane</keyword>
<feature type="transmembrane region" description="Helical" evidence="1">
    <location>
        <begin position="62"/>
        <end position="80"/>
    </location>
</feature>
<reference evidence="2" key="1">
    <citation type="submission" date="2021-01" db="EMBL/GenBank/DDBJ databases">
        <authorList>
            <consortium name="Genoscope - CEA"/>
            <person name="William W."/>
        </authorList>
    </citation>
    <scope>NUCLEOTIDE SEQUENCE</scope>
</reference>
<proteinExistence type="predicted"/>
<sequence>MQSEIPQNYIDQTQTLLRYNKTIYSFEQIGIFFIVLRSIRIISNVIITNLLPFKLIILYKPYMLNLYYFCGVALFAYLRFGTEGTQIPYDQIDSTNGKYYYLFGTNSNIKIENQYYLNSNYTSILLHDCDFTLFFLLLLIILCIPYKFARKWPKFFWELTIYYIEGSIFELTLGSVGQITQNIQNQSKDPLDIIFSVIGGILLIFYFFIIIRPLITLKDESKKEFLNYFSRVQLSKQNKIPYLIHYSLFILNELLMGISPIAINNFLIAFYFEIGVYGILILLQIFMIFQCKDLKNRLINIVNILSYCILISSYVLIQFENYELGFIILILLSVYFILNLVISILQITVLSLNGKNNEIKKVNSQNEQNVNLQTNIELQSVTLQLDQSQQIIQTVQQQSKFMLTSQISNIHHSKQQASQFNSHNTSTDFLKEDHPIINNQIQKDLFLIKRQLCHEISQFIDKGQVKINKILLQFKFCVKVLNGGHEIDQKILKRNNIGNKIIGVHTFTLECTQNCEIEEMQIKTYYSDQLLQRDIKLVKKQMQIGQSIEVSHQHQFEQSDTWNEKLAIKLVIDSKIYRFSICNNELKLIQLSALTWKSIQKLMDNGIQKHIVLFEQRLERFNFEKVIQFSKHYQLYHHKITSAESEYRNQELFSNFGKIQLIIPGTPYIRLILSIEQQINREYLSSPQYIESNIDLKRVQYIIVSIYAKKSSHQLGYAHKRVCEYYGKELINYFNQ</sequence>
<feature type="transmembrane region" description="Helical" evidence="1">
    <location>
        <begin position="131"/>
        <end position="149"/>
    </location>
</feature>
<accession>A0A8S1LCD6</accession>
<feature type="transmembrane region" description="Helical" evidence="1">
    <location>
        <begin position="325"/>
        <end position="352"/>
    </location>
</feature>
<feature type="transmembrane region" description="Helical" evidence="1">
    <location>
        <begin position="243"/>
        <end position="263"/>
    </location>
</feature>
<protein>
    <recommendedName>
        <fullName evidence="4">Transmembrane protein</fullName>
    </recommendedName>
</protein>
<evidence type="ECO:0000313" key="2">
    <source>
        <dbReference type="EMBL" id="CAD8064659.1"/>
    </source>
</evidence>
<dbReference type="OrthoDB" id="298044at2759"/>
<evidence type="ECO:0000256" key="1">
    <source>
        <dbReference type="SAM" id="Phobius"/>
    </source>
</evidence>
<feature type="transmembrane region" description="Helical" evidence="1">
    <location>
        <begin position="301"/>
        <end position="319"/>
    </location>
</feature>